<dbReference type="AlphaFoldDB" id="A0A845U6D7"/>
<reference evidence="2" key="1">
    <citation type="submission" date="2019-11" db="EMBL/GenBank/DDBJ databases">
        <title>Acidithiobacillus ferrianus sp. nov.: a facultatively anaerobic and extremely acidophilic chemolithoautotroph.</title>
        <authorList>
            <person name="Norris P.R."/>
            <person name="Falagan C."/>
            <person name="Moya-Beltran A."/>
            <person name="Castro M."/>
            <person name="Quatrini R."/>
            <person name="Johnson D.B."/>
        </authorList>
    </citation>
    <scope>NUCLEOTIDE SEQUENCE [LARGE SCALE GENOMIC DNA]</scope>
    <source>
        <strain evidence="2">MG</strain>
    </source>
</reference>
<dbReference type="RefSeq" id="WP_163096577.1">
    <property type="nucleotide sequence ID" value="NZ_CP127523.1"/>
</dbReference>
<name>A0A845U6D7_9PROT</name>
<dbReference type="EMBL" id="WNJL01000014">
    <property type="protein sequence ID" value="NDU41739.1"/>
    <property type="molecule type" value="Genomic_DNA"/>
</dbReference>
<evidence type="ECO:0000313" key="2">
    <source>
        <dbReference type="EMBL" id="NDU41739.1"/>
    </source>
</evidence>
<dbReference type="InterPro" id="IPR021136">
    <property type="entry name" value="Flagellar_hook_control-like_C"/>
</dbReference>
<organism evidence="2">
    <name type="scientific">Acidithiobacillus ferrianus</name>
    <dbReference type="NCBI Taxonomy" id="2678518"/>
    <lineage>
        <taxon>Bacteria</taxon>
        <taxon>Pseudomonadati</taxon>
        <taxon>Pseudomonadota</taxon>
        <taxon>Acidithiobacillia</taxon>
        <taxon>Acidithiobacillales</taxon>
        <taxon>Acidithiobacillaceae</taxon>
        <taxon>Acidithiobacillus</taxon>
    </lineage>
</organism>
<gene>
    <name evidence="2" type="ORF">GL267_03475</name>
</gene>
<proteinExistence type="predicted"/>
<sequence>MTLSAATGSLMRVVEAALTQRVATALAKAMPPGTPVEGRILQSAKGQMLVEVAGRSLALHLPGQWTVGERLQLLYLGGAVRPAFLLTGTVPHPVADHLVLSNVAQSLLDLPRSAEAGGIRGLRPLLDGPPTAGGQIAQTLQQSVTQSGLFYESHLVAWVQGKMPLQNLQGEPQNAALPRVVPKGLSTPHEVTTPPSATNQAPARILPDRATGAMTYMQIADLGKTVANHALVQPSADLASLVGRQVQVLNQQQITWSGPVWPGQCMQWTVSRREGRARDHARPPAMAMEAVAPHWDSTLTLHMPHLGNIQAKLRLHQDILSLSIKADQVAPLRAHWKDLEKALQALGLCIRQHEIREYDGE</sequence>
<accession>A0A845U6D7</accession>
<protein>
    <recommendedName>
        <fullName evidence="1">Flagellar hook-length control protein-like C-terminal domain-containing protein</fullName>
    </recommendedName>
</protein>
<dbReference type="Pfam" id="PF02120">
    <property type="entry name" value="Flg_hook"/>
    <property type="match status" value="1"/>
</dbReference>
<evidence type="ECO:0000259" key="1">
    <source>
        <dbReference type="Pfam" id="PF02120"/>
    </source>
</evidence>
<comment type="caution">
    <text evidence="2">The sequence shown here is derived from an EMBL/GenBank/DDBJ whole genome shotgun (WGS) entry which is preliminary data.</text>
</comment>
<feature type="domain" description="Flagellar hook-length control protein-like C-terminal" evidence="1">
    <location>
        <begin position="287"/>
        <end position="359"/>
    </location>
</feature>